<evidence type="ECO:0000256" key="7">
    <source>
        <dbReference type="PROSITE-ProRule" id="PRU00042"/>
    </source>
</evidence>
<dbReference type="PANTHER" id="PTHR23235:SF120">
    <property type="entry name" value="KRUPPEL-LIKE FACTOR 15"/>
    <property type="match status" value="1"/>
</dbReference>
<dbReference type="Gene3D" id="3.30.160.60">
    <property type="entry name" value="Classic Zinc Finger"/>
    <property type="match status" value="17"/>
</dbReference>
<feature type="domain" description="C2H2-type" evidence="8">
    <location>
        <begin position="1017"/>
        <end position="1044"/>
    </location>
</feature>
<keyword evidence="6" id="KW-0539">Nucleus</keyword>
<dbReference type="Gene3D" id="1.10.10.60">
    <property type="entry name" value="Homeodomain-like"/>
    <property type="match status" value="2"/>
</dbReference>
<keyword evidence="3 7" id="KW-0863">Zinc-finger</keyword>
<dbReference type="PROSITE" id="PS51253">
    <property type="entry name" value="HTH_CENPB"/>
    <property type="match status" value="1"/>
</dbReference>
<feature type="domain" description="C2H2-type" evidence="8">
    <location>
        <begin position="551"/>
        <end position="578"/>
    </location>
</feature>
<reference evidence="10 11" key="1">
    <citation type="journal article" date="2022" name="Allergy">
        <title>Genome assembly and annotation of Periplaneta americana reveal a comprehensive cockroach allergen profile.</title>
        <authorList>
            <person name="Wang L."/>
            <person name="Xiong Q."/>
            <person name="Saelim N."/>
            <person name="Wang L."/>
            <person name="Nong W."/>
            <person name="Wan A.T."/>
            <person name="Shi M."/>
            <person name="Liu X."/>
            <person name="Cao Q."/>
            <person name="Hui J.H.L."/>
            <person name="Sookrung N."/>
            <person name="Leung T.F."/>
            <person name="Tungtrongchitr A."/>
            <person name="Tsui S.K.W."/>
        </authorList>
    </citation>
    <scope>NUCLEOTIDE SEQUENCE [LARGE SCALE GENOMIC DNA]</scope>
    <source>
        <strain evidence="10">PWHHKU_190912</strain>
    </source>
</reference>
<keyword evidence="5" id="KW-0238">DNA-binding</keyword>
<evidence type="ECO:0000256" key="1">
    <source>
        <dbReference type="ARBA" id="ARBA00004123"/>
    </source>
</evidence>
<feature type="domain" description="C2H2-type" evidence="8">
    <location>
        <begin position="611"/>
        <end position="637"/>
    </location>
</feature>
<dbReference type="PROSITE" id="PS00028">
    <property type="entry name" value="ZINC_FINGER_C2H2_1"/>
    <property type="match status" value="17"/>
</dbReference>
<feature type="domain" description="C2H2-type" evidence="8">
    <location>
        <begin position="722"/>
        <end position="749"/>
    </location>
</feature>
<feature type="domain" description="C2H2-type" evidence="8">
    <location>
        <begin position="1297"/>
        <end position="1324"/>
    </location>
</feature>
<feature type="domain" description="C2H2-type" evidence="8">
    <location>
        <begin position="1269"/>
        <end position="1296"/>
    </location>
</feature>
<dbReference type="SMART" id="SM00674">
    <property type="entry name" value="CENPB"/>
    <property type="match status" value="1"/>
</dbReference>
<dbReference type="InterPro" id="IPR009057">
    <property type="entry name" value="Homeodomain-like_sf"/>
</dbReference>
<feature type="domain" description="C2H2-type" evidence="8">
    <location>
        <begin position="1101"/>
        <end position="1128"/>
    </location>
</feature>
<feature type="domain" description="C2H2-type" evidence="8">
    <location>
        <begin position="1129"/>
        <end position="1156"/>
    </location>
</feature>
<feature type="domain" description="HTH CENPB-type" evidence="9">
    <location>
        <begin position="68"/>
        <end position="140"/>
    </location>
</feature>
<comment type="caution">
    <text evidence="10">The sequence shown here is derived from an EMBL/GenBank/DDBJ whole genome shotgun (WGS) entry which is preliminary data.</text>
</comment>
<dbReference type="InterPro" id="IPR013087">
    <property type="entry name" value="Znf_C2H2_type"/>
</dbReference>
<feature type="domain" description="C2H2-type" evidence="8">
    <location>
        <begin position="523"/>
        <end position="550"/>
    </location>
</feature>
<dbReference type="Pfam" id="PF04218">
    <property type="entry name" value="CENP-B_N"/>
    <property type="match status" value="1"/>
</dbReference>
<dbReference type="PANTHER" id="PTHR23235">
    <property type="entry name" value="KRUEPPEL-LIKE TRANSCRIPTION FACTOR"/>
    <property type="match status" value="1"/>
</dbReference>
<evidence type="ECO:0000313" key="11">
    <source>
        <dbReference type="Proteomes" id="UP001148838"/>
    </source>
</evidence>
<feature type="domain" description="C2H2-type" evidence="8">
    <location>
        <begin position="1073"/>
        <end position="1100"/>
    </location>
</feature>
<feature type="domain" description="C2H2-type" evidence="8">
    <location>
        <begin position="1185"/>
        <end position="1212"/>
    </location>
</feature>
<dbReference type="PROSITE" id="PS50157">
    <property type="entry name" value="ZINC_FINGER_C2H2_2"/>
    <property type="match status" value="19"/>
</dbReference>
<feature type="domain" description="C2H2-type" evidence="8">
    <location>
        <begin position="1241"/>
        <end position="1268"/>
    </location>
</feature>
<feature type="domain" description="C2H2-type" evidence="8">
    <location>
        <begin position="1157"/>
        <end position="1184"/>
    </location>
</feature>
<evidence type="ECO:0000256" key="6">
    <source>
        <dbReference type="ARBA" id="ARBA00023242"/>
    </source>
</evidence>
<feature type="domain" description="C2H2-type" evidence="8">
    <location>
        <begin position="638"/>
        <end position="665"/>
    </location>
</feature>
<feature type="domain" description="C2H2-type" evidence="8">
    <location>
        <begin position="1045"/>
        <end position="1072"/>
    </location>
</feature>
<dbReference type="InterPro" id="IPR007889">
    <property type="entry name" value="HTH_Psq"/>
</dbReference>
<dbReference type="Proteomes" id="UP001148838">
    <property type="component" value="Unassembled WGS sequence"/>
</dbReference>
<feature type="domain" description="C2H2-type" evidence="8">
    <location>
        <begin position="1213"/>
        <end position="1240"/>
    </location>
</feature>
<dbReference type="SUPFAM" id="SSF57667">
    <property type="entry name" value="beta-beta-alpha zinc fingers"/>
    <property type="match status" value="11"/>
</dbReference>
<proteinExistence type="predicted"/>
<dbReference type="Pfam" id="PF00096">
    <property type="entry name" value="zf-C2H2"/>
    <property type="match status" value="14"/>
</dbReference>
<evidence type="ECO:0000256" key="2">
    <source>
        <dbReference type="ARBA" id="ARBA00022723"/>
    </source>
</evidence>
<dbReference type="EMBL" id="JAJSOF020000041">
    <property type="protein sequence ID" value="KAJ4426040.1"/>
    <property type="molecule type" value="Genomic_DNA"/>
</dbReference>
<evidence type="ECO:0000256" key="4">
    <source>
        <dbReference type="ARBA" id="ARBA00022833"/>
    </source>
</evidence>
<dbReference type="SUPFAM" id="SSF46689">
    <property type="entry name" value="Homeodomain-like"/>
    <property type="match status" value="2"/>
</dbReference>
<feature type="domain" description="C2H2-type" evidence="8">
    <location>
        <begin position="583"/>
        <end position="610"/>
    </location>
</feature>
<evidence type="ECO:0000259" key="8">
    <source>
        <dbReference type="PROSITE" id="PS50157"/>
    </source>
</evidence>
<feature type="domain" description="C2H2-type" evidence="8">
    <location>
        <begin position="694"/>
        <end position="721"/>
    </location>
</feature>
<dbReference type="Pfam" id="PF03221">
    <property type="entry name" value="HTH_Tnp_Tc5"/>
    <property type="match status" value="1"/>
</dbReference>
<dbReference type="InterPro" id="IPR006600">
    <property type="entry name" value="HTH_CenpB_DNA-bd_dom"/>
</dbReference>
<evidence type="ECO:0000313" key="10">
    <source>
        <dbReference type="EMBL" id="KAJ4426040.1"/>
    </source>
</evidence>
<accession>A0ABQ8RWJ0</accession>
<dbReference type="InterPro" id="IPR036236">
    <property type="entry name" value="Znf_C2H2_sf"/>
</dbReference>
<sequence>MGNRKRCLSVQQKCDIIKCLQNGDVVSDIASRYGIGMRTIFRIKQNRTEILEMAERVKNSDGDAGRRKVIKSSTSAFHEFDNAMFQWFKVQRARGISVSGPVLCEKALDLNRKMGGDTNFKASSGWLKAFKSRHGIRKLSIQGENYSDALEAFPTTDELQAVNSLSVTMDVIKVEPEVDPLAIQSCDDPNSLPDGKEKKNRMVRDQVSTEGVAKQRPVALQVPLGQGWSDVQGRCRVATANSSYAKAQDAYDELNCLNGQESLCRGSCLQRADIIAINGRLKRALVLDPTIRFERNLNQATEVDIEKKSIYEPCLPYLSQKYNVPLKQWSVIGLLFGSRGSITKFTWNYLKELHIPFDYEGVLLPPFVSWTTTDHGYNVKEEVKIEDTPASITFPAVKFESDEDIFGSAGIKEEIKPEVTTEESESFGISNREQLEVCGVEGNILNGEHLEKQNNEEMVGLFEKDSDHTNAIRLQATSVVDTDEIEATTQGDTSDNPASGSTLDSRMCDLASQSSCDTSKGTFRCDVCGKFLKSRDSLRVHSHGHTDEGTFKCDVCGKSLLNRESLRVHSRRHSDTRAHSKTFKCDVCGKCCTTSGNLAAHMRSHTGEKPFKCHICGKCFSHAGGVVHVRTHTGEKPYTCNICGKHFSASGSLKVHTRRHTGDKPLKCGFCGKCFASWSCLRAHVRTHTGEKPFKCETCGKCFAQSGTLVGHVRTHTGEKPFTCDFCGKCFSVTRALKAHIRTHTDKRPSRCGVVMDAIKTESEVDPLTVQSRDDAVTPDCAVSSTQKFLVQQHITTSKHQANKQLNSKQRQLFLTQPTTSNVRSEFNIDLCRSLISADIPLYKLKNKVFREFLEKYTQHTIPDESTLRKTYAPSIYDETIQKIRDEIKDSSIWVSIDETPDKEGRLVGNEEKTEESKGAICDLKWEVKIEPVAFPVVKCESEDVTYYVDPVKEEVKVEDNQTWPRGDADWNEMPEVKCMATEENPVIGHEHDIYSDFTERKNCLQSQFLDNTDRTFVCSYCGKLLPTLHSHKMHVCAHDEERRLKCGDCGKCFSQSGHLRNHIRTHTGEKAFKCDDCGKCFSQSGNLRDHMRTHTGEKPFTCDVCGNCYARSGILAVHLRTHAGIKPFKCDVCGKCFTQSGSLTYHKRIHSGEKLFKCDECGKSYSRSGALAVHQRTHAGIKPFTCDCCGKCFSQSGHLRKHIRTHTGEKAFKCDDCGKCYSQSGNLRDHMRTHTGEKPFKCDVCGNCYSRYGTLSVHLRTHAGIKPFKCDLCGKCFTQSGSLATHSRIHSGEKLFKCDECGKCYSRYATLAVHLRTHAGITPFKCDV</sequence>
<dbReference type="SMART" id="SM00355">
    <property type="entry name" value="ZnF_C2H2"/>
    <property type="match status" value="19"/>
</dbReference>
<name>A0ABQ8RWJ0_PERAM</name>
<feature type="domain" description="C2H2-type" evidence="8">
    <location>
        <begin position="666"/>
        <end position="693"/>
    </location>
</feature>
<keyword evidence="2" id="KW-0479">Metal-binding</keyword>
<keyword evidence="11" id="KW-1185">Reference proteome</keyword>
<evidence type="ECO:0000259" key="9">
    <source>
        <dbReference type="PROSITE" id="PS51253"/>
    </source>
</evidence>
<protein>
    <submittedName>
        <fullName evidence="10">Uncharacterized protein</fullName>
    </submittedName>
</protein>
<organism evidence="10 11">
    <name type="scientific">Periplaneta americana</name>
    <name type="common">American cockroach</name>
    <name type="synonym">Blatta americana</name>
    <dbReference type="NCBI Taxonomy" id="6978"/>
    <lineage>
        <taxon>Eukaryota</taxon>
        <taxon>Metazoa</taxon>
        <taxon>Ecdysozoa</taxon>
        <taxon>Arthropoda</taxon>
        <taxon>Hexapoda</taxon>
        <taxon>Insecta</taxon>
        <taxon>Pterygota</taxon>
        <taxon>Neoptera</taxon>
        <taxon>Polyneoptera</taxon>
        <taxon>Dictyoptera</taxon>
        <taxon>Blattodea</taxon>
        <taxon>Blattoidea</taxon>
        <taxon>Blattidae</taxon>
        <taxon>Blattinae</taxon>
        <taxon>Periplaneta</taxon>
    </lineage>
</organism>
<gene>
    <name evidence="10" type="ORF">ANN_27667</name>
</gene>
<keyword evidence="4" id="KW-0862">Zinc</keyword>
<evidence type="ECO:0000256" key="3">
    <source>
        <dbReference type="ARBA" id="ARBA00022771"/>
    </source>
</evidence>
<comment type="subcellular location">
    <subcellularLocation>
        <location evidence="1">Nucleus</location>
    </subcellularLocation>
</comment>
<evidence type="ECO:0000256" key="5">
    <source>
        <dbReference type="ARBA" id="ARBA00023125"/>
    </source>
</evidence>